<comment type="caution">
    <text evidence="1">The sequence shown here is derived from an EMBL/GenBank/DDBJ whole genome shotgun (WGS) entry which is preliminary data.</text>
</comment>
<gene>
    <name evidence="1" type="ORF">EKO23_01400</name>
</gene>
<evidence type="ECO:0000313" key="1">
    <source>
        <dbReference type="EMBL" id="RYP88576.1"/>
    </source>
</evidence>
<dbReference type="RefSeq" id="WP_134713331.1">
    <property type="nucleotide sequence ID" value="NZ_SDKM01000002.1"/>
</dbReference>
<reference evidence="1 2" key="1">
    <citation type="submission" date="2019-01" db="EMBL/GenBank/DDBJ databases">
        <title>Nocardioides guangzhouensis sp. nov., an actinobacterium isolated from soil.</title>
        <authorList>
            <person name="Fu Y."/>
            <person name="Cai Y."/>
            <person name="Lin Z."/>
            <person name="Chen P."/>
        </authorList>
    </citation>
    <scope>NUCLEOTIDE SEQUENCE [LARGE SCALE GENOMIC DNA]</scope>
    <source>
        <strain evidence="1 2">130</strain>
    </source>
</reference>
<dbReference type="OrthoDB" id="4227064at2"/>
<dbReference type="AlphaFoldDB" id="A0A4Q4ZM07"/>
<dbReference type="Proteomes" id="UP000295198">
    <property type="component" value="Unassembled WGS sequence"/>
</dbReference>
<sequence length="88" mass="9848">MQLRHGESLESRGTEQVQCLRVALDSGRGGELRIEYPTAEGDPVTEYYRVTPEGTTEVYTDATKDTNSDQRWSYGECDRPTSVLDVAC</sequence>
<protein>
    <submittedName>
        <fullName evidence="1">Uncharacterized protein</fullName>
    </submittedName>
</protein>
<dbReference type="EMBL" id="SDKM01000002">
    <property type="protein sequence ID" value="RYP88576.1"/>
    <property type="molecule type" value="Genomic_DNA"/>
</dbReference>
<evidence type="ECO:0000313" key="2">
    <source>
        <dbReference type="Proteomes" id="UP000295198"/>
    </source>
</evidence>
<organism evidence="1 2">
    <name type="scientific">Nocardioides guangzhouensis</name>
    <dbReference type="NCBI Taxonomy" id="2497878"/>
    <lineage>
        <taxon>Bacteria</taxon>
        <taxon>Bacillati</taxon>
        <taxon>Actinomycetota</taxon>
        <taxon>Actinomycetes</taxon>
        <taxon>Propionibacteriales</taxon>
        <taxon>Nocardioidaceae</taxon>
        <taxon>Nocardioides</taxon>
    </lineage>
</organism>
<accession>A0A4Q4ZM07</accession>
<proteinExistence type="predicted"/>
<name>A0A4Q4ZM07_9ACTN</name>
<keyword evidence="2" id="KW-1185">Reference proteome</keyword>